<dbReference type="CDD" id="cd03676">
    <property type="entry name" value="NUDIX_Tnr3_like"/>
    <property type="match status" value="1"/>
</dbReference>
<organism evidence="3 4">
    <name type="scientific">Cytospora chrysosperma</name>
    <name type="common">Cytospora canker fungus</name>
    <name type="synonym">Sphaeria chrysosperma</name>
    <dbReference type="NCBI Taxonomy" id="252740"/>
    <lineage>
        <taxon>Eukaryota</taxon>
        <taxon>Fungi</taxon>
        <taxon>Dikarya</taxon>
        <taxon>Ascomycota</taxon>
        <taxon>Pezizomycotina</taxon>
        <taxon>Sordariomycetes</taxon>
        <taxon>Sordariomycetidae</taxon>
        <taxon>Diaporthales</taxon>
        <taxon>Cytosporaceae</taxon>
        <taxon>Cytospora</taxon>
    </lineage>
</organism>
<dbReference type="EMBL" id="LJZO01000004">
    <property type="protein sequence ID" value="ROW02924.1"/>
    <property type="molecule type" value="Genomic_DNA"/>
</dbReference>
<protein>
    <recommendedName>
        <fullName evidence="2">Nudix hydrolase domain-containing protein</fullName>
    </recommendedName>
</protein>
<name>A0A423WI32_CYTCH</name>
<dbReference type="GO" id="GO:0044715">
    <property type="term" value="F:8-oxo-dGDP phosphatase activity"/>
    <property type="evidence" value="ECO:0007669"/>
    <property type="project" value="UniProtKB-ARBA"/>
</dbReference>
<dbReference type="InterPro" id="IPR000086">
    <property type="entry name" value="NUDIX_hydrolase_dom"/>
</dbReference>
<dbReference type="SUPFAM" id="SSF55811">
    <property type="entry name" value="Nudix"/>
    <property type="match status" value="1"/>
</dbReference>
<keyword evidence="1" id="KW-0378">Hydrolase</keyword>
<reference evidence="3 4" key="1">
    <citation type="submission" date="2015-09" db="EMBL/GenBank/DDBJ databases">
        <title>Host preference determinants of Valsa canker pathogens revealed by comparative genomics.</title>
        <authorList>
            <person name="Yin Z."/>
            <person name="Huang L."/>
        </authorList>
    </citation>
    <scope>NUCLEOTIDE SEQUENCE [LARGE SCALE GENOMIC DNA]</scope>
    <source>
        <strain evidence="3 4">YSFL</strain>
    </source>
</reference>
<dbReference type="Pfam" id="PF00293">
    <property type="entry name" value="NUDIX"/>
    <property type="match status" value="1"/>
</dbReference>
<keyword evidence="4" id="KW-1185">Reference proteome</keyword>
<dbReference type="PROSITE" id="PS51462">
    <property type="entry name" value="NUDIX"/>
    <property type="match status" value="1"/>
</dbReference>
<feature type="domain" description="Nudix hydrolase" evidence="2">
    <location>
        <begin position="137"/>
        <end position="283"/>
    </location>
</feature>
<dbReference type="Proteomes" id="UP000284375">
    <property type="component" value="Unassembled WGS sequence"/>
</dbReference>
<accession>A0A423WI32</accession>
<dbReference type="PANTHER" id="PTHR13622">
    <property type="entry name" value="THIAMIN PYROPHOSPHOKINASE"/>
    <property type="match status" value="1"/>
</dbReference>
<dbReference type="FunFam" id="3.90.79.10:FF:000019">
    <property type="entry name" value="Thiamin pyrophosphokinase, putative"/>
    <property type="match status" value="1"/>
</dbReference>
<dbReference type="AlphaFoldDB" id="A0A423WI32"/>
<sequence length="320" mass="36486">MKKLLEIVQDCDNFPHHDMRRPDDFDRAIESLWLFYLPDDPEPHGVLVDSVVERMPWTTNFRISKSPRKTVHLLKPQGEDYWQQSCSEAIQQLINLARERDVFPRLGKKTQEQFPIIGANFDIGIERSAFSLFGIIGRGAHLTVFVRTDQGLQFWVPRRGPTKSTYPNMLDQAVAGGVSRGETPLECIAREASEEVGLSAEMVREKAVSAGTVTWFNVSDDRAGGEPGLMNPGILYVYDLEVGKDVVFQPAEDDIESFSLMEADEVKEALRRGEFKPSCAMVMLDFFIRHGIITAENERDYDEIAQRLHRRLPFRTHSGW</sequence>
<evidence type="ECO:0000259" key="2">
    <source>
        <dbReference type="PROSITE" id="PS51462"/>
    </source>
</evidence>
<dbReference type="PANTHER" id="PTHR13622:SF11">
    <property type="entry name" value="THIAMIN PYROPHOSPHOKINASE"/>
    <property type="match status" value="1"/>
</dbReference>
<gene>
    <name evidence="3" type="ORF">VSDG_01712</name>
</gene>
<evidence type="ECO:0000313" key="3">
    <source>
        <dbReference type="EMBL" id="ROW02924.1"/>
    </source>
</evidence>
<comment type="caution">
    <text evidence="3">The sequence shown here is derived from an EMBL/GenBank/DDBJ whole genome shotgun (WGS) entry which is preliminary data.</text>
</comment>
<evidence type="ECO:0000256" key="1">
    <source>
        <dbReference type="ARBA" id="ARBA00022801"/>
    </source>
</evidence>
<dbReference type="PROSITE" id="PS00893">
    <property type="entry name" value="NUDIX_BOX"/>
    <property type="match status" value="1"/>
</dbReference>
<dbReference type="OrthoDB" id="10261522at2759"/>
<proteinExistence type="predicted"/>
<dbReference type="STRING" id="252740.A0A423WI32"/>
<dbReference type="InterPro" id="IPR020084">
    <property type="entry name" value="NUDIX_hydrolase_CS"/>
</dbReference>
<dbReference type="InterPro" id="IPR015797">
    <property type="entry name" value="NUDIX_hydrolase-like_dom_sf"/>
</dbReference>
<evidence type="ECO:0000313" key="4">
    <source>
        <dbReference type="Proteomes" id="UP000284375"/>
    </source>
</evidence>
<dbReference type="Gene3D" id="3.90.79.10">
    <property type="entry name" value="Nucleoside Triphosphate Pyrophosphohydrolase"/>
    <property type="match status" value="1"/>
</dbReference>